<comment type="caution">
    <text evidence="1">The sequence shown here is derived from an EMBL/GenBank/DDBJ whole genome shotgun (WGS) entry which is preliminary data.</text>
</comment>
<gene>
    <name evidence="1" type="ORF">Snoj_00360</name>
</gene>
<reference evidence="2" key="1">
    <citation type="submission" date="2023-07" db="EMBL/GenBank/DDBJ databases">
        <title>Whole genome shotgun sequence of Streptomyces nojiriensis NBRC 13794.</title>
        <authorList>
            <person name="Komaki H."/>
            <person name="Tamura T."/>
        </authorList>
    </citation>
    <scope>NUCLEOTIDE SEQUENCE [LARGE SCALE GENOMIC DNA]</scope>
    <source>
        <strain evidence="2">NBRC 13794</strain>
    </source>
</reference>
<evidence type="ECO:0000313" key="2">
    <source>
        <dbReference type="Proteomes" id="UP000613974"/>
    </source>
</evidence>
<dbReference type="InterPro" id="IPR045682">
    <property type="entry name" value="DUF6193"/>
</dbReference>
<dbReference type="Pfam" id="PF19692">
    <property type="entry name" value="DUF6193"/>
    <property type="match status" value="1"/>
</dbReference>
<protein>
    <submittedName>
        <fullName evidence="1">Uncharacterized protein</fullName>
    </submittedName>
</protein>
<dbReference type="RefSeq" id="WP_189747536.1">
    <property type="nucleotide sequence ID" value="NZ_BMRL01000027.1"/>
</dbReference>
<evidence type="ECO:0000313" key="1">
    <source>
        <dbReference type="EMBL" id="GHI66118.1"/>
    </source>
</evidence>
<proteinExistence type="predicted"/>
<dbReference type="Proteomes" id="UP000613974">
    <property type="component" value="Unassembled WGS sequence"/>
</dbReference>
<dbReference type="GeneID" id="95587003"/>
<keyword evidence="2" id="KW-1185">Reference proteome</keyword>
<dbReference type="EMBL" id="BNEC01000002">
    <property type="protein sequence ID" value="GHI66118.1"/>
    <property type="molecule type" value="Genomic_DNA"/>
</dbReference>
<organism evidence="1 2">
    <name type="scientific">Streptomyces nojiriensis</name>
    <dbReference type="NCBI Taxonomy" id="66374"/>
    <lineage>
        <taxon>Bacteria</taxon>
        <taxon>Bacillati</taxon>
        <taxon>Actinomycetota</taxon>
        <taxon>Actinomycetes</taxon>
        <taxon>Kitasatosporales</taxon>
        <taxon>Streptomycetaceae</taxon>
        <taxon>Streptomyces</taxon>
    </lineage>
</organism>
<sequence>MSEETPPTPGPVLWYPVDGLGDSVEARWQRLRERIGVQDLSGIRELVEAAFAEPRLRVLSPGTSAYWLRFSRRATPPICFDLPLVRPLGNDHYEVRTSDGGLQEAAGAREAISLVVAALPADVRTQL</sequence>
<accession>A0ABQ3SDB4</accession>
<name>A0ABQ3SDB4_9ACTN</name>